<dbReference type="PANTHER" id="PTHR33266:SF1">
    <property type="entry name" value="F-BOX DOMAIN-CONTAINING PROTEIN"/>
    <property type="match status" value="1"/>
</dbReference>
<evidence type="ECO:0000313" key="4">
    <source>
        <dbReference type="Proteomes" id="UP000324748"/>
    </source>
</evidence>
<dbReference type="OrthoDB" id="2496085at2759"/>
<evidence type="ECO:0000313" key="2">
    <source>
        <dbReference type="EMBL" id="KAA1107533.1"/>
    </source>
</evidence>
<dbReference type="Proteomes" id="UP000325313">
    <property type="component" value="Unassembled WGS sequence"/>
</dbReference>
<comment type="caution">
    <text evidence="3">The sequence shown here is derived from an EMBL/GenBank/DDBJ whole genome shotgun (WGS) entry which is preliminary data.</text>
</comment>
<proteinExistence type="predicted"/>
<evidence type="ECO:0000313" key="3">
    <source>
        <dbReference type="EMBL" id="KAA1124665.1"/>
    </source>
</evidence>
<dbReference type="AlphaFoldDB" id="A0A5B0RI93"/>
<gene>
    <name evidence="2" type="ORF">PGT21_017595</name>
    <name evidence="3" type="ORF">PGTUg99_027652</name>
</gene>
<reference evidence="4 5" key="1">
    <citation type="submission" date="2019-05" db="EMBL/GenBank/DDBJ databases">
        <title>Emergence of the Ug99 lineage of the wheat stem rust pathogen through somatic hybridization.</title>
        <authorList>
            <person name="Li F."/>
            <person name="Upadhyaya N.M."/>
            <person name="Sperschneider J."/>
            <person name="Matny O."/>
            <person name="Nguyen-Phuc H."/>
            <person name="Mago R."/>
            <person name="Raley C."/>
            <person name="Miller M.E."/>
            <person name="Silverstein K.A.T."/>
            <person name="Henningsen E."/>
            <person name="Hirsch C.D."/>
            <person name="Visser B."/>
            <person name="Pretorius Z.A."/>
            <person name="Steffenson B.J."/>
            <person name="Schwessinger B."/>
            <person name="Dodds P.N."/>
            <person name="Figueroa M."/>
        </authorList>
    </citation>
    <scope>NUCLEOTIDE SEQUENCE [LARGE SCALE GENOMIC DNA]</scope>
    <source>
        <strain evidence="2">21-0</strain>
        <strain evidence="3 5">Ug99</strain>
    </source>
</reference>
<name>A0A5B0RI93_PUCGR</name>
<feature type="compositionally biased region" description="Basic residues" evidence="1">
    <location>
        <begin position="843"/>
        <end position="852"/>
    </location>
</feature>
<organism evidence="3 5">
    <name type="scientific">Puccinia graminis f. sp. tritici</name>
    <dbReference type="NCBI Taxonomy" id="56615"/>
    <lineage>
        <taxon>Eukaryota</taxon>
        <taxon>Fungi</taxon>
        <taxon>Dikarya</taxon>
        <taxon>Basidiomycota</taxon>
        <taxon>Pucciniomycotina</taxon>
        <taxon>Pucciniomycetes</taxon>
        <taxon>Pucciniales</taxon>
        <taxon>Pucciniaceae</taxon>
        <taxon>Puccinia</taxon>
    </lineage>
</organism>
<sequence>MPKMGPVQVPFRGLAHLKLSRRSLVSTGDTLHLPTRRLISTVNNLRHAQNQPDNQVSNNGSRELHKKAQDSEVVPQMVNFGQTHVEDLHKRLEELHGPVENSEDFLQTADHEVFRTYVEGLEELKHTLETPTDGRASTPGFRFKEVWTKLLNREYSFRDITLACDIEEYPDLHEKASRLAFLLQHPMLSQDSKINHDRRVAALDAPSLNDANTLFEQPAHPLQGKIVEKGFNREYINTKGIVDPTLKTLTEFAAKWTPEIYLAPYTSLIATSMTGKSRLLKELSRHVCVVYVCVCPEDSQDYPPRSEYASSVLLDSKRTNLRIQYEHLLLAILDAVADYFFANESGTRQERLDQWIAHSFPQSNQSGDPPFWSSVRTKMDKISKSPPLTSTEKAVRLKKALMRMKDSTNFIEQDSLRLLLAIDEASALLARSPSQDSSFFDIFCSALERIPSHSSGFFSVLADTNSCVSNFHPQSLEIDKKIPKKLFNPIYQIKTFDVNVTDPPADWHQLQSAFRLLSYGSPFWRVYADEGKETGLTDRDIIRGLSEHALQKLLSTNGEPVPSDDLTNAQAMALLGSTIQPRLNRASDLEAKLVSSHASTCMNISTPQLILTSQYPSQFTLSSAANQYLASDEASLIRCIQVLTSINRQSLIGPGDVGELVSRIILLRAMQKTMQKTQPAADTETHSENIMMPFGHSVRLVDFLQTLTGWNENDLKLGSIDKENQEKLLTRGQVFWNHFISIDHTPTSAGLLQKLYRGLAVHCKPNQASFDQLFTIYLQSSPTEALDERNVTFCGIQVKNLKQNDNIKEQASKWTPKDAKMKLQGRNPYLVLYFCLNDFRPKKPRSHPKKLKSTSSATSITLETPTPLPKITHVPDGQLSKEETRRRASLAFYGLDAFPFLSEKLVAALKELLDSDPPVLQLPENPSELDCEYVYGASPEVFSLDKED</sequence>
<dbReference type="EMBL" id="VSWC01000029">
    <property type="protein sequence ID" value="KAA1107533.1"/>
    <property type="molecule type" value="Genomic_DNA"/>
</dbReference>
<dbReference type="EMBL" id="VDEP01000203">
    <property type="protein sequence ID" value="KAA1124665.1"/>
    <property type="molecule type" value="Genomic_DNA"/>
</dbReference>
<feature type="compositionally biased region" description="Polar residues" evidence="1">
    <location>
        <begin position="853"/>
        <end position="864"/>
    </location>
</feature>
<feature type="region of interest" description="Disordered" evidence="1">
    <location>
        <begin position="843"/>
        <end position="880"/>
    </location>
</feature>
<keyword evidence="4" id="KW-1185">Reference proteome</keyword>
<protein>
    <submittedName>
        <fullName evidence="3">Uncharacterized protein</fullName>
    </submittedName>
</protein>
<evidence type="ECO:0000313" key="5">
    <source>
        <dbReference type="Proteomes" id="UP000325313"/>
    </source>
</evidence>
<accession>A0A5B0RI93</accession>
<dbReference type="PANTHER" id="PTHR33266">
    <property type="entry name" value="CHROMOSOME 15, WHOLE GENOME SHOTGUN SEQUENCE"/>
    <property type="match status" value="1"/>
</dbReference>
<dbReference type="Proteomes" id="UP000324748">
    <property type="component" value="Unassembled WGS sequence"/>
</dbReference>
<evidence type="ECO:0000256" key="1">
    <source>
        <dbReference type="SAM" id="MobiDB-lite"/>
    </source>
</evidence>